<dbReference type="Pfam" id="PF03185">
    <property type="entry name" value="CaKB"/>
    <property type="match status" value="1"/>
</dbReference>
<evidence type="ECO:0000256" key="9">
    <source>
        <dbReference type="SAM" id="MobiDB-lite"/>
    </source>
</evidence>
<dbReference type="PANTHER" id="PTHR10258:SF4">
    <property type="entry name" value="CALCIUM-ACTIVATED POTASSIUM CHANNEL SUBUNIT BETA-3"/>
    <property type="match status" value="1"/>
</dbReference>
<dbReference type="PANTHER" id="PTHR10258">
    <property type="entry name" value="CALCIUM-ACTIVATED POTASSIUM CHANNEL SUBUNIT BETA"/>
    <property type="match status" value="1"/>
</dbReference>
<evidence type="ECO:0000256" key="4">
    <source>
        <dbReference type="ARBA" id="ARBA00022989"/>
    </source>
</evidence>
<keyword evidence="8" id="KW-0407">Ion channel</keyword>
<dbReference type="AlphaFoldDB" id="A0A3P9HIG1"/>
<evidence type="ECO:0000256" key="1">
    <source>
        <dbReference type="ARBA" id="ARBA00004141"/>
    </source>
</evidence>
<evidence type="ECO:0000256" key="8">
    <source>
        <dbReference type="ARBA" id="ARBA00023303"/>
    </source>
</evidence>
<keyword evidence="4 10" id="KW-1133">Transmembrane helix</keyword>
<evidence type="ECO:0000256" key="7">
    <source>
        <dbReference type="ARBA" id="ARBA00023180"/>
    </source>
</evidence>
<sequence length="274" mass="30502">MFLNAASPRGSFSIPININLHGARRRQTREHFHSCSMQERDHWGEGHQGQGARTQKQSSSIGEDRAILLGFTMMAFSVLMFFVVGITAVKPYINSHWEENSSCVLQQTAILERWVDCRGVSSMPCLTVTVYINGSVDEVFLHLDEESVFLPSLCFYIPNCQLSHEELAKEVQTVENNLTGHQGSTFPCFSSQKPYLSHAILRRKYTLSRTLFCLLWPCLMLVGGVALVGLVKLTQWLGRLSSRAGSVAARCRGLADTEGVLYRLLQGSSAQSPS</sequence>
<evidence type="ECO:0000256" key="10">
    <source>
        <dbReference type="SAM" id="Phobius"/>
    </source>
</evidence>
<evidence type="ECO:0000256" key="5">
    <source>
        <dbReference type="ARBA" id="ARBA00023065"/>
    </source>
</evidence>
<feature type="region of interest" description="Disordered" evidence="9">
    <location>
        <begin position="30"/>
        <end position="59"/>
    </location>
</feature>
<comment type="subcellular location">
    <subcellularLocation>
        <location evidence="1">Membrane</location>
        <topology evidence="1">Multi-pass membrane protein</topology>
    </subcellularLocation>
</comment>
<keyword evidence="5" id="KW-0406">Ion transport</keyword>
<feature type="compositionally biased region" description="Basic and acidic residues" evidence="9">
    <location>
        <begin position="30"/>
        <end position="45"/>
    </location>
</feature>
<reference evidence="11" key="4">
    <citation type="submission" date="2025-09" db="UniProtKB">
        <authorList>
            <consortium name="Ensembl"/>
        </authorList>
    </citation>
    <scope>IDENTIFICATION</scope>
    <source>
        <strain evidence="11">HSOK</strain>
    </source>
</reference>
<dbReference type="GO" id="GO:0015269">
    <property type="term" value="F:calcium-activated potassium channel activity"/>
    <property type="evidence" value="ECO:0007669"/>
    <property type="project" value="InterPro"/>
</dbReference>
<dbReference type="Proteomes" id="UP000265200">
    <property type="component" value="Chromosome 17"/>
</dbReference>
<reference evidence="11" key="3">
    <citation type="submission" date="2025-08" db="UniProtKB">
        <authorList>
            <consortium name="Ensembl"/>
        </authorList>
    </citation>
    <scope>IDENTIFICATION</scope>
    <source>
        <strain evidence="11">HSOK</strain>
    </source>
</reference>
<evidence type="ECO:0000313" key="12">
    <source>
        <dbReference type="Proteomes" id="UP000265200"/>
    </source>
</evidence>
<organism evidence="11 12">
    <name type="scientific">Oryzias latipes</name>
    <name type="common">Japanese rice fish</name>
    <name type="synonym">Japanese killifish</name>
    <dbReference type="NCBI Taxonomy" id="8090"/>
    <lineage>
        <taxon>Eukaryota</taxon>
        <taxon>Metazoa</taxon>
        <taxon>Chordata</taxon>
        <taxon>Craniata</taxon>
        <taxon>Vertebrata</taxon>
        <taxon>Euteleostomi</taxon>
        <taxon>Actinopterygii</taxon>
        <taxon>Neopterygii</taxon>
        <taxon>Teleostei</taxon>
        <taxon>Neoteleostei</taxon>
        <taxon>Acanthomorphata</taxon>
        <taxon>Ovalentaria</taxon>
        <taxon>Atherinomorphae</taxon>
        <taxon>Beloniformes</taxon>
        <taxon>Adrianichthyidae</taxon>
        <taxon>Oryziinae</taxon>
        <taxon>Oryzias</taxon>
    </lineage>
</organism>
<keyword evidence="7" id="KW-0325">Glycoprotein</keyword>
<feature type="transmembrane region" description="Helical" evidence="10">
    <location>
        <begin position="211"/>
        <end position="231"/>
    </location>
</feature>
<reference evidence="11 12" key="2">
    <citation type="submission" date="2017-04" db="EMBL/GenBank/DDBJ databases">
        <title>CpG methylation of centromeres and impact of large insertions on vertebrate speciation.</title>
        <authorList>
            <person name="Ichikawa K."/>
            <person name="Yoshimura J."/>
            <person name="Morishita S."/>
        </authorList>
    </citation>
    <scope>NUCLEOTIDE SEQUENCE</scope>
    <source>
        <strain evidence="11 12">HSOK</strain>
    </source>
</reference>
<evidence type="ECO:0000256" key="3">
    <source>
        <dbReference type="ARBA" id="ARBA00022692"/>
    </source>
</evidence>
<dbReference type="InterPro" id="IPR003930">
    <property type="entry name" value="K_chnl_Ca-activ_BK_bsu"/>
</dbReference>
<dbReference type="GO" id="GO:0016020">
    <property type="term" value="C:membrane"/>
    <property type="evidence" value="ECO:0007669"/>
    <property type="project" value="UniProtKB-SubCell"/>
</dbReference>
<evidence type="ECO:0000313" key="11">
    <source>
        <dbReference type="Ensembl" id="ENSORLP00015007575.1"/>
    </source>
</evidence>
<evidence type="ECO:0000256" key="2">
    <source>
        <dbReference type="ARBA" id="ARBA00022448"/>
    </source>
</evidence>
<proteinExistence type="predicted"/>
<keyword evidence="2" id="KW-0813">Transport</keyword>
<evidence type="ECO:0000256" key="6">
    <source>
        <dbReference type="ARBA" id="ARBA00023136"/>
    </source>
</evidence>
<keyword evidence="6 10" id="KW-0472">Membrane</keyword>
<protein>
    <submittedName>
        <fullName evidence="11">Si:ch211-38m6.7</fullName>
    </submittedName>
</protein>
<keyword evidence="3 10" id="KW-0812">Transmembrane</keyword>
<feature type="transmembrane region" description="Helical" evidence="10">
    <location>
        <begin position="66"/>
        <end position="89"/>
    </location>
</feature>
<accession>A0A3P9HIG1</accession>
<reference key="1">
    <citation type="journal article" date="2007" name="Nature">
        <title>The medaka draft genome and insights into vertebrate genome evolution.</title>
        <authorList>
            <person name="Kasahara M."/>
            <person name="Naruse K."/>
            <person name="Sasaki S."/>
            <person name="Nakatani Y."/>
            <person name="Qu W."/>
            <person name="Ahsan B."/>
            <person name="Yamada T."/>
            <person name="Nagayasu Y."/>
            <person name="Doi K."/>
            <person name="Kasai Y."/>
            <person name="Jindo T."/>
            <person name="Kobayashi D."/>
            <person name="Shimada A."/>
            <person name="Toyoda A."/>
            <person name="Kuroki Y."/>
            <person name="Fujiyama A."/>
            <person name="Sasaki T."/>
            <person name="Shimizu A."/>
            <person name="Asakawa S."/>
            <person name="Shimizu N."/>
            <person name="Hashimoto S."/>
            <person name="Yang J."/>
            <person name="Lee Y."/>
            <person name="Matsushima K."/>
            <person name="Sugano S."/>
            <person name="Sakaizumi M."/>
            <person name="Narita T."/>
            <person name="Ohishi K."/>
            <person name="Haga S."/>
            <person name="Ohta F."/>
            <person name="Nomoto H."/>
            <person name="Nogata K."/>
            <person name="Morishita T."/>
            <person name="Endo T."/>
            <person name="Shin-I T."/>
            <person name="Takeda H."/>
            <person name="Morishita S."/>
            <person name="Kohara Y."/>
        </authorList>
    </citation>
    <scope>NUCLEOTIDE SEQUENCE [LARGE SCALE GENOMIC DNA]</scope>
    <source>
        <strain>Hd-rR</strain>
    </source>
</reference>
<name>A0A3P9HIG1_ORYLA</name>
<dbReference type="Ensembl" id="ENSORLT00015002296.1">
    <property type="protein sequence ID" value="ENSORLP00015007575.1"/>
    <property type="gene ID" value="ENSORLG00015000681.1"/>
</dbReference>